<feature type="domain" description="RNA polymerase sigma factor 70 region 4 type 2" evidence="7">
    <location>
        <begin position="131"/>
        <end position="181"/>
    </location>
</feature>
<reference evidence="8 9" key="1">
    <citation type="submission" date="2020-08" db="EMBL/GenBank/DDBJ databases">
        <title>Acidobacteriota in marine sediments use diverse sulfur dissimilation pathways.</title>
        <authorList>
            <person name="Wasmund K."/>
        </authorList>
    </citation>
    <scope>NUCLEOTIDE SEQUENCE [LARGE SCALE GENOMIC DNA]</scope>
    <source>
        <strain evidence="8">MAG AM4</strain>
    </source>
</reference>
<evidence type="ECO:0000256" key="2">
    <source>
        <dbReference type="ARBA" id="ARBA00023015"/>
    </source>
</evidence>
<proteinExistence type="inferred from homology"/>
<accession>A0A8J7CC04</accession>
<keyword evidence="3" id="KW-0731">Sigma factor</keyword>
<evidence type="ECO:0000256" key="3">
    <source>
        <dbReference type="ARBA" id="ARBA00023082"/>
    </source>
</evidence>
<dbReference type="Proteomes" id="UP000648239">
    <property type="component" value="Unassembled WGS sequence"/>
</dbReference>
<organism evidence="8 9">
    <name type="scientific">Candidatus Polarisedimenticola svalbardensis</name>
    <dbReference type="NCBI Taxonomy" id="2886004"/>
    <lineage>
        <taxon>Bacteria</taxon>
        <taxon>Pseudomonadati</taxon>
        <taxon>Acidobacteriota</taxon>
        <taxon>Candidatus Polarisedimenticolia</taxon>
        <taxon>Candidatus Polarisedimenticolales</taxon>
        <taxon>Candidatus Polarisedimenticolaceae</taxon>
        <taxon>Candidatus Polarisedimenticola</taxon>
    </lineage>
</organism>
<sequence length="195" mass="22328">MDIPADEELLASIQKGDTGSLGLLVQRWERPLFRFVYRMLPRREEAQDICQETFLRILSKAKLFHPGGKFSTWMYQIALNLTRDHMRKKGRWAAVVVDGGKDREERAPTVVEGRPVTPDSLLVESDRRAVVRRALTRLQPEQREVLVLKEFQGLKFREIAELLGCPESTVKSRMYYGLKSLKTALAREGGTDGLQ</sequence>
<dbReference type="InterPro" id="IPR014284">
    <property type="entry name" value="RNA_pol_sigma-70_dom"/>
</dbReference>
<dbReference type="Pfam" id="PF04542">
    <property type="entry name" value="Sigma70_r2"/>
    <property type="match status" value="1"/>
</dbReference>
<protein>
    <submittedName>
        <fullName evidence="8">Sigma-70 family RNA polymerase sigma factor</fullName>
    </submittedName>
</protein>
<evidence type="ECO:0000256" key="5">
    <source>
        <dbReference type="ARBA" id="ARBA00023163"/>
    </source>
</evidence>
<dbReference type="InterPro" id="IPR013249">
    <property type="entry name" value="RNA_pol_sigma70_r4_t2"/>
</dbReference>
<feature type="domain" description="RNA polymerase sigma-70 region 2" evidence="6">
    <location>
        <begin position="24"/>
        <end position="91"/>
    </location>
</feature>
<comment type="similarity">
    <text evidence="1">Belongs to the sigma-70 factor family. ECF subfamily.</text>
</comment>
<dbReference type="PANTHER" id="PTHR43133:SF8">
    <property type="entry name" value="RNA POLYMERASE SIGMA FACTOR HI_1459-RELATED"/>
    <property type="match status" value="1"/>
</dbReference>
<name>A0A8J7CC04_9BACT</name>
<dbReference type="PANTHER" id="PTHR43133">
    <property type="entry name" value="RNA POLYMERASE ECF-TYPE SIGMA FACTO"/>
    <property type="match status" value="1"/>
</dbReference>
<evidence type="ECO:0000259" key="6">
    <source>
        <dbReference type="Pfam" id="PF04542"/>
    </source>
</evidence>
<evidence type="ECO:0000256" key="4">
    <source>
        <dbReference type="ARBA" id="ARBA00023125"/>
    </source>
</evidence>
<dbReference type="AlphaFoldDB" id="A0A8J7CC04"/>
<evidence type="ECO:0000313" key="9">
    <source>
        <dbReference type="Proteomes" id="UP000648239"/>
    </source>
</evidence>
<dbReference type="Gene3D" id="1.10.1740.10">
    <property type="match status" value="1"/>
</dbReference>
<dbReference type="EMBL" id="JACXWD010000003">
    <property type="protein sequence ID" value="MBD3866852.1"/>
    <property type="molecule type" value="Genomic_DNA"/>
</dbReference>
<dbReference type="GO" id="GO:0003677">
    <property type="term" value="F:DNA binding"/>
    <property type="evidence" value="ECO:0007669"/>
    <property type="project" value="UniProtKB-KW"/>
</dbReference>
<keyword evidence="2" id="KW-0805">Transcription regulation</keyword>
<dbReference type="InterPro" id="IPR039425">
    <property type="entry name" value="RNA_pol_sigma-70-like"/>
</dbReference>
<dbReference type="InterPro" id="IPR036388">
    <property type="entry name" value="WH-like_DNA-bd_sf"/>
</dbReference>
<dbReference type="NCBIfam" id="TIGR02937">
    <property type="entry name" value="sigma70-ECF"/>
    <property type="match status" value="1"/>
</dbReference>
<dbReference type="GO" id="GO:0006352">
    <property type="term" value="P:DNA-templated transcription initiation"/>
    <property type="evidence" value="ECO:0007669"/>
    <property type="project" value="InterPro"/>
</dbReference>
<dbReference type="SUPFAM" id="SSF88946">
    <property type="entry name" value="Sigma2 domain of RNA polymerase sigma factors"/>
    <property type="match status" value="1"/>
</dbReference>
<evidence type="ECO:0000259" key="7">
    <source>
        <dbReference type="Pfam" id="PF08281"/>
    </source>
</evidence>
<dbReference type="GO" id="GO:0016987">
    <property type="term" value="F:sigma factor activity"/>
    <property type="evidence" value="ECO:0007669"/>
    <property type="project" value="UniProtKB-KW"/>
</dbReference>
<dbReference type="CDD" id="cd06171">
    <property type="entry name" value="Sigma70_r4"/>
    <property type="match status" value="1"/>
</dbReference>
<dbReference type="SUPFAM" id="SSF88659">
    <property type="entry name" value="Sigma3 and sigma4 domains of RNA polymerase sigma factors"/>
    <property type="match status" value="1"/>
</dbReference>
<gene>
    <name evidence="8" type="ORF">IFK94_01905</name>
</gene>
<dbReference type="InterPro" id="IPR007627">
    <property type="entry name" value="RNA_pol_sigma70_r2"/>
</dbReference>
<comment type="caution">
    <text evidence="8">The sequence shown here is derived from an EMBL/GenBank/DDBJ whole genome shotgun (WGS) entry which is preliminary data.</text>
</comment>
<dbReference type="Pfam" id="PF08281">
    <property type="entry name" value="Sigma70_r4_2"/>
    <property type="match status" value="1"/>
</dbReference>
<keyword evidence="4" id="KW-0238">DNA-binding</keyword>
<evidence type="ECO:0000256" key="1">
    <source>
        <dbReference type="ARBA" id="ARBA00010641"/>
    </source>
</evidence>
<dbReference type="InterPro" id="IPR013325">
    <property type="entry name" value="RNA_pol_sigma_r2"/>
</dbReference>
<keyword evidence="5" id="KW-0804">Transcription</keyword>
<dbReference type="Gene3D" id="1.10.10.10">
    <property type="entry name" value="Winged helix-like DNA-binding domain superfamily/Winged helix DNA-binding domain"/>
    <property type="match status" value="1"/>
</dbReference>
<evidence type="ECO:0000313" key="8">
    <source>
        <dbReference type="EMBL" id="MBD3866852.1"/>
    </source>
</evidence>
<dbReference type="InterPro" id="IPR013324">
    <property type="entry name" value="RNA_pol_sigma_r3/r4-like"/>
</dbReference>